<evidence type="ECO:0000259" key="18">
    <source>
        <dbReference type="PROSITE" id="PS51190"/>
    </source>
</evidence>
<dbReference type="Pfam" id="PF00454">
    <property type="entry name" value="PI3_PI4_kinase"/>
    <property type="match status" value="1"/>
</dbReference>
<keyword evidence="9" id="KW-0067">ATP-binding</keyword>
<dbReference type="Pfam" id="PF25030">
    <property type="entry name" value="M-HEAT_ATR"/>
    <property type="match status" value="1"/>
</dbReference>
<evidence type="ECO:0000256" key="6">
    <source>
        <dbReference type="ARBA" id="ARBA00022741"/>
    </source>
</evidence>
<evidence type="ECO:0000256" key="8">
    <source>
        <dbReference type="ARBA" id="ARBA00022777"/>
    </source>
</evidence>
<dbReference type="Gene3D" id="1.25.40.10">
    <property type="entry name" value="Tetratricopeptide repeat domain"/>
    <property type="match status" value="1"/>
</dbReference>
<evidence type="ECO:0000256" key="12">
    <source>
        <dbReference type="ARBA" id="ARBA00023306"/>
    </source>
</evidence>
<dbReference type="SUPFAM" id="SSF56112">
    <property type="entry name" value="Protein kinase-like (PK-like)"/>
    <property type="match status" value="1"/>
</dbReference>
<evidence type="ECO:0000256" key="1">
    <source>
        <dbReference type="ARBA" id="ARBA00004123"/>
    </source>
</evidence>
<evidence type="ECO:0000256" key="9">
    <source>
        <dbReference type="ARBA" id="ARBA00022840"/>
    </source>
</evidence>
<dbReference type="PROSITE" id="PS51189">
    <property type="entry name" value="FAT"/>
    <property type="match status" value="1"/>
</dbReference>
<keyword evidence="12" id="KW-0131">Cell cycle</keyword>
<dbReference type="GO" id="GO:0000723">
    <property type="term" value="P:telomere maintenance"/>
    <property type="evidence" value="ECO:0007669"/>
    <property type="project" value="TreeGrafter"/>
</dbReference>
<dbReference type="EC" id="2.7.11.1" evidence="3"/>
<dbReference type="SUPFAM" id="SSF48371">
    <property type="entry name" value="ARM repeat"/>
    <property type="match status" value="1"/>
</dbReference>
<evidence type="ECO:0000256" key="3">
    <source>
        <dbReference type="ARBA" id="ARBA00012513"/>
    </source>
</evidence>
<dbReference type="InterPro" id="IPR003151">
    <property type="entry name" value="PIK-rel_kinase_FAT"/>
</dbReference>
<protein>
    <recommendedName>
        <fullName evidence="13">Serine/threonine-protein kinase ATR</fullName>
        <ecNumber evidence="3">2.7.11.1</ecNumber>
    </recommendedName>
</protein>
<dbReference type="GO" id="GO:0005634">
    <property type="term" value="C:nucleus"/>
    <property type="evidence" value="ECO:0007669"/>
    <property type="project" value="UniProtKB-SubCell"/>
</dbReference>
<reference evidence="19" key="1">
    <citation type="submission" date="2020-07" db="EMBL/GenBank/DDBJ databases">
        <authorList>
            <person name="Lin J."/>
        </authorList>
    </citation>
    <scope>NUCLEOTIDE SEQUENCE</scope>
</reference>
<dbReference type="SMART" id="SM00146">
    <property type="entry name" value="PI3Kc"/>
    <property type="match status" value="1"/>
</dbReference>
<keyword evidence="8" id="KW-0418">Kinase</keyword>
<evidence type="ECO:0000256" key="5">
    <source>
        <dbReference type="ARBA" id="ARBA00022679"/>
    </source>
</evidence>
<dbReference type="GO" id="GO:0005694">
    <property type="term" value="C:chromosome"/>
    <property type="evidence" value="ECO:0007669"/>
    <property type="project" value="TreeGrafter"/>
</dbReference>
<dbReference type="PROSITE" id="PS51190">
    <property type="entry name" value="FATC"/>
    <property type="match status" value="1"/>
</dbReference>
<evidence type="ECO:0000256" key="2">
    <source>
        <dbReference type="ARBA" id="ARBA00010769"/>
    </source>
</evidence>
<dbReference type="GO" id="GO:0006281">
    <property type="term" value="P:DNA repair"/>
    <property type="evidence" value="ECO:0007669"/>
    <property type="project" value="UniProtKB-KW"/>
</dbReference>
<dbReference type="CDD" id="cd00892">
    <property type="entry name" value="PIKKc_ATR"/>
    <property type="match status" value="1"/>
</dbReference>
<accession>A0A6V7PI98</accession>
<keyword evidence="10" id="KW-0234">DNA repair</keyword>
<dbReference type="GO" id="GO:0004674">
    <property type="term" value="F:protein serine/threonine kinase activity"/>
    <property type="evidence" value="ECO:0007669"/>
    <property type="project" value="UniProtKB-KW"/>
</dbReference>
<evidence type="ECO:0000259" key="17">
    <source>
        <dbReference type="PROSITE" id="PS51189"/>
    </source>
</evidence>
<dbReference type="InterPro" id="IPR012993">
    <property type="entry name" value="UME"/>
</dbReference>
<keyword evidence="7" id="KW-0227">DNA damage</keyword>
<dbReference type="Pfam" id="PF08064">
    <property type="entry name" value="UME"/>
    <property type="match status" value="1"/>
</dbReference>
<dbReference type="InterPro" id="IPR018936">
    <property type="entry name" value="PI3/4_kinase_CS"/>
</dbReference>
<comment type="catalytic activity">
    <reaction evidence="14">
        <text>L-threonyl-[protein] + ATP = O-phospho-L-threonyl-[protein] + ADP + H(+)</text>
        <dbReference type="Rhea" id="RHEA:46608"/>
        <dbReference type="Rhea" id="RHEA-COMP:11060"/>
        <dbReference type="Rhea" id="RHEA-COMP:11605"/>
        <dbReference type="ChEBI" id="CHEBI:15378"/>
        <dbReference type="ChEBI" id="CHEBI:30013"/>
        <dbReference type="ChEBI" id="CHEBI:30616"/>
        <dbReference type="ChEBI" id="CHEBI:61977"/>
        <dbReference type="ChEBI" id="CHEBI:456216"/>
        <dbReference type="EC" id="2.7.11.1"/>
    </reaction>
</comment>
<dbReference type="GO" id="GO:0005524">
    <property type="term" value="F:ATP binding"/>
    <property type="evidence" value="ECO:0007669"/>
    <property type="project" value="UniProtKB-KW"/>
</dbReference>
<dbReference type="InterPro" id="IPR011009">
    <property type="entry name" value="Kinase-like_dom_sf"/>
</dbReference>
<comment type="subcellular location">
    <subcellularLocation>
        <location evidence="1">Nucleus</location>
    </subcellularLocation>
</comment>
<evidence type="ECO:0000313" key="19">
    <source>
        <dbReference type="EMBL" id="CAD1830590.1"/>
    </source>
</evidence>
<evidence type="ECO:0000256" key="10">
    <source>
        <dbReference type="ARBA" id="ARBA00023204"/>
    </source>
</evidence>
<dbReference type="InterPro" id="IPR057564">
    <property type="entry name" value="HEAT_ATR"/>
</dbReference>
<evidence type="ECO:0000259" key="16">
    <source>
        <dbReference type="PROSITE" id="PS50290"/>
    </source>
</evidence>
<dbReference type="InterPro" id="IPR050517">
    <property type="entry name" value="DDR_Repair_Kinase"/>
</dbReference>
<dbReference type="InterPro" id="IPR003152">
    <property type="entry name" value="FATC_dom"/>
</dbReference>
<dbReference type="Pfam" id="PF23593">
    <property type="entry name" value="HEAT_ATR"/>
    <property type="match status" value="1"/>
</dbReference>
<dbReference type="InterPro" id="IPR036940">
    <property type="entry name" value="PI3/4_kinase_cat_sf"/>
</dbReference>
<dbReference type="InterPro" id="IPR056802">
    <property type="entry name" value="ATR-like_M-HEAT"/>
</dbReference>
<evidence type="ECO:0000256" key="15">
    <source>
        <dbReference type="ARBA" id="ARBA00048679"/>
    </source>
</evidence>
<keyword evidence="6" id="KW-0547">Nucleotide-binding</keyword>
<dbReference type="FunFam" id="1.10.1070.11:FF:000024">
    <property type="entry name" value="Serine/threonine-protein kinase ATR"/>
    <property type="match status" value="1"/>
</dbReference>
<feature type="domain" description="PI3K/PI4K catalytic" evidence="16">
    <location>
        <begin position="2390"/>
        <end position="2703"/>
    </location>
</feature>
<dbReference type="PANTHER" id="PTHR11139">
    <property type="entry name" value="ATAXIA TELANGIECTASIA MUTATED ATM -RELATED"/>
    <property type="match status" value="1"/>
</dbReference>
<dbReference type="Gene3D" id="3.30.1010.10">
    <property type="entry name" value="Phosphatidylinositol 3-kinase Catalytic Subunit, Chain A, domain 4"/>
    <property type="match status" value="1"/>
</dbReference>
<sequence>MANLSSLIQDLRERIAASSSSSSSSSSAAAAVNGEDPLETKFRTVLPNLLHAYVKRAISLAANEREVTAVLKLLSHTARNFPGVFFHGRAAAVLPVVGRVLPFLAEPIFLSRHGVIFETVSSLLSLLRTGDREAYRQFFLDAMLAVEDIQYVASGHSNAVPGRVLIKCLCDSFAGILDLPAIFSELPACCRPVSGPGVLIDITGDARWQPFAVSMIKLISKCLTEGTLYVEGLINISFVSAACSLLCYGDAALHMACFDLARIIGTVIDIEILPVENIIRSITCILGQDDNKIADFRNAVYDSSMGACLHVLHSSCQDYVVESTATNIVDVFPRSVETTESLELQVAMCAAYKRIARLCPPQLWKPEILVKMLCFAKPCLPLIECIRMAIDNIGSESFELDSIDSVDNILGSDDESDLRKVGKKRFAQKEESIVSKRQKITETGVFPSDPHAGGKVAAMLKSEKEKEFVDGIRRSLFKFVGFLKPHNFIPNPMKPETAIESLSLLCIVFSVYPSGVFSLRIFSTSPFLDTLDLQAVLVPKCSYSIRFSEGYRSLTLWIEVENYVLNLIKKDSCLTNADITDCVYSRYADLIDVLKLAWDSHCRFTQACPIWKVKCLSVQVFSKVGIKLNAECDLEVLDLAIHDEAEEVQNEALMSLPMIILCSALVCLKTCSNDWSKLVGRARIKQLGKPAIFSLGFMSCLNGFTGNSEEEDRGSCKLFLGIICEREISTLDLLLKGFWCPQCDIRDLHAKEQISNVIHMPKSQNNTENRLDFTKLQSLFFQFLYEVTSEELVISCVHVLPRILRHASQDALLETKVQWIECINFLLLHKLKAVREAFCAEINCFLEDHILDVLFMDGEASGKTKVQKFLDKIKHALEVSEDPQILLTLLETTAEIMNASGIHEECFLSSFIMLINQLDNQHQAVRLTALRFIQRSCYCSSKGGFELIFSRYFHIRDEIYEYLSARLASRPIMIKEFAEAVIGIKTEELVKKMVPFVIPKLVVSQKVDSQAIIILTELANHLSTEVVPLIVNWLPKVLAFALLHEDGQELSSVLQFYQAETGSDNKEIFEAALPALLDELLCFPVEADLDKTDRRIVRVPMMIREVARILTGSDDLPGFLKNHFVGLLNSIDRKMLHADDLSLQRQALECIKKLIEMMGPYLSAHIPKIMVLLMYAIDKEALQMDGLDVLHFFIRQLTELSPSSIKHVMSQVVAAFIPSLERCKESSSLHLNKIVAILEDLVVKNSLLLDQHIRELPLLPSIPALSEVNKVIQEARGLMTLRDQLQNAVCGLNHESLNVRYMVACELSKLFNFKREDFTALINGEDLADMDVISSLITALLRGCAEESRTTVGQRLKLVCADCLGTLGAVDPAKFKGISSERFKIECSDDDLIFELIHKHLARAFRAASDTVVQDSAALAIQELLKLAGCQASMNENISKGPLETSKYGISEDESNMNMRGQKLWDRFSNYVKEIIAPCLTSRFQLPSVIDSTSVGPIYRPTMSFRRWIYFWIRKLAAHSTGSRSSIFTACRGIVRHDMQTAIYLLPYLVLNAVCYGTLEARHSITEEILSVLNAAASESSGATVHGITGGQSEVCIQAVFTLLDNLGQWVDDLKQEIALSQPLHYFASKAAPKVKGINDSTSNSEQLLAQCSNVSELLAAIPKVTLAKASFRCQAHARALMYFESHVREKSGSFNPAADSSGIFSDDDISFLMEIYSGLDEPDGLLGLANLRKSSSLQDQLLINEKAGNWAEVLTFCEQALQMEPYSAQRHSDVLNCLLNMCHLQAMITHVDGLLSRIPQYKKAWCMQGVQAAWRLGRWDLMDEYLSDADKEGLLCNNSEANASFDMGLAKIFQAMMKKDQFTVAEKIAQSKQALLVPLAAAGMDSYMRAYPYIVKLHMLCELEDFNSLLGEDSFLEKSFSSDDPKFTGVMKDWENRLRFTQPSLWTREPLLAFRRLVYSLNSMGTQVGNCWLQYAKLCRSFGHYETAHRAILEAHASGAPSVHMEKAKLLWSIRKSDCAIAELQQTLLNMPAEVLGSAVTSSLSSLSLALPNAPLSATQASKENLDVAKTILLYTRWIHHTGQKQKEDIICLYSRVRELQPRWEKGYFFMAKYCDDLLVDARKRQEDNQMQSGFGLSSSSSGSTGSLNHSTEEKPWWSYLPDVLLFYAKGLHKGHKNLFQALPRLLTLWFEFGSIYHRDGSSSNKPMKTVHTRVLSIMRGCLKDLPTYQWLTVLSQLISRICHQNDEIVRIVKHIITSVLQEYPQQALWMMAAVSKSTVAARRNAAAEIIQAARKGSRHGSNNNSLFVQFANLIDHLIKLCLHSGQQKARTINISTEFSALKRMMPLEIILPVQQALTVTLPSYDASSTDPPCFHVFLAFEHVTISGIADEAEILSSLQKPKKVVFLGSDGIARPFLCKPKDDLRKDARMMEFNAMINRLLSKFPESRRRKLYIRTFAVIPLTEDCGMIEWVPHTRGLRHILQDIYITLGKFDRQKTNPLIKKIYDQFQGKMPEDEMLKSKILPMFPPVFHRWFLTTFSEPAAWFRARVAYAHTTAVWSMVGHIVGLGDRHGENILFDSTSGDCVHVDFSCLFDKGLLLEKPELVPFRLTQNMIDGLGITGYEGVFLKVCEITLSVLRTHRETLMSVLETFIHDPLVEWTKYHKSSGVEVQNPHAQRAISNIKAKLQGVVVGVAAAPSLPLAVEGQARRLIAEAMSHKNLGKMYVWWMAWF</sequence>
<organism evidence="19">
    <name type="scientific">Ananas comosus var. bracteatus</name>
    <name type="common">red pineapple</name>
    <dbReference type="NCBI Taxonomy" id="296719"/>
    <lineage>
        <taxon>Eukaryota</taxon>
        <taxon>Viridiplantae</taxon>
        <taxon>Streptophyta</taxon>
        <taxon>Embryophyta</taxon>
        <taxon>Tracheophyta</taxon>
        <taxon>Spermatophyta</taxon>
        <taxon>Magnoliopsida</taxon>
        <taxon>Liliopsida</taxon>
        <taxon>Poales</taxon>
        <taxon>Bromeliaceae</taxon>
        <taxon>Bromelioideae</taxon>
        <taxon>Ananas</taxon>
    </lineage>
</organism>
<comment type="similarity">
    <text evidence="2">Belongs to the PI3/PI4-kinase family. ATM subfamily.</text>
</comment>
<dbReference type="PROSITE" id="PS00916">
    <property type="entry name" value="PI3_4_KINASE_2"/>
    <property type="match status" value="1"/>
</dbReference>
<dbReference type="EMBL" id="LR862148">
    <property type="protein sequence ID" value="CAD1830590.1"/>
    <property type="molecule type" value="Genomic_DNA"/>
</dbReference>
<dbReference type="Pfam" id="PF02259">
    <property type="entry name" value="FAT"/>
    <property type="match status" value="1"/>
</dbReference>
<gene>
    <name evidence="19" type="ORF">CB5_LOCUS13801</name>
</gene>
<evidence type="ECO:0000256" key="4">
    <source>
        <dbReference type="ARBA" id="ARBA00022527"/>
    </source>
</evidence>
<evidence type="ECO:0000256" key="7">
    <source>
        <dbReference type="ARBA" id="ARBA00022763"/>
    </source>
</evidence>
<evidence type="ECO:0000256" key="11">
    <source>
        <dbReference type="ARBA" id="ARBA00023242"/>
    </source>
</evidence>
<name>A0A6V7PI98_ANACO</name>
<feature type="domain" description="FATC" evidence="18">
    <location>
        <begin position="2701"/>
        <end position="2733"/>
    </location>
</feature>
<keyword evidence="11" id="KW-0539">Nucleus</keyword>
<evidence type="ECO:0000256" key="13">
    <source>
        <dbReference type="ARBA" id="ARBA00024420"/>
    </source>
</evidence>
<feature type="domain" description="FAT" evidence="17">
    <location>
        <begin position="1666"/>
        <end position="2279"/>
    </location>
</feature>
<evidence type="ECO:0000256" key="14">
    <source>
        <dbReference type="ARBA" id="ARBA00047899"/>
    </source>
</evidence>
<dbReference type="GO" id="GO:0000077">
    <property type="term" value="P:DNA damage checkpoint signaling"/>
    <property type="evidence" value="ECO:0007669"/>
    <property type="project" value="TreeGrafter"/>
</dbReference>
<dbReference type="PROSITE" id="PS50290">
    <property type="entry name" value="PI3_4_KINASE_3"/>
    <property type="match status" value="1"/>
</dbReference>
<dbReference type="SMART" id="SM01343">
    <property type="entry name" value="FATC"/>
    <property type="match status" value="1"/>
</dbReference>
<dbReference type="FunFam" id="3.30.1010.10:FF:000036">
    <property type="entry name" value="Serine/threonine-protein kinase ATR"/>
    <property type="match status" value="1"/>
</dbReference>
<comment type="catalytic activity">
    <reaction evidence="15">
        <text>L-seryl-[protein] + ATP = O-phospho-L-seryl-[protein] + ADP + H(+)</text>
        <dbReference type="Rhea" id="RHEA:17989"/>
        <dbReference type="Rhea" id="RHEA-COMP:9863"/>
        <dbReference type="Rhea" id="RHEA-COMP:11604"/>
        <dbReference type="ChEBI" id="CHEBI:15378"/>
        <dbReference type="ChEBI" id="CHEBI:29999"/>
        <dbReference type="ChEBI" id="CHEBI:30616"/>
        <dbReference type="ChEBI" id="CHEBI:83421"/>
        <dbReference type="ChEBI" id="CHEBI:456216"/>
        <dbReference type="EC" id="2.7.11.1"/>
    </reaction>
</comment>
<dbReference type="InterPro" id="IPR000403">
    <property type="entry name" value="PI3/4_kinase_cat_dom"/>
</dbReference>
<proteinExistence type="inferred from homology"/>
<dbReference type="InterPro" id="IPR011990">
    <property type="entry name" value="TPR-like_helical_dom_sf"/>
</dbReference>
<dbReference type="Gene3D" id="1.10.1070.11">
    <property type="entry name" value="Phosphatidylinositol 3-/4-kinase, catalytic domain"/>
    <property type="match status" value="1"/>
</dbReference>
<dbReference type="InterPro" id="IPR016024">
    <property type="entry name" value="ARM-type_fold"/>
</dbReference>
<dbReference type="Pfam" id="PF02260">
    <property type="entry name" value="FATC"/>
    <property type="match status" value="1"/>
</dbReference>
<keyword evidence="5" id="KW-0808">Transferase</keyword>
<dbReference type="PANTHER" id="PTHR11139:SF69">
    <property type="entry name" value="SERINE_THREONINE-PROTEIN KINASE ATR"/>
    <property type="match status" value="1"/>
</dbReference>
<dbReference type="InterPro" id="IPR014009">
    <property type="entry name" value="PIK_FAT"/>
</dbReference>
<keyword evidence="4" id="KW-0723">Serine/threonine-protein kinase</keyword>
<dbReference type="SMART" id="SM00802">
    <property type="entry name" value="UME"/>
    <property type="match status" value="1"/>
</dbReference>